<feature type="transmembrane region" description="Helical" evidence="1">
    <location>
        <begin position="45"/>
        <end position="66"/>
    </location>
</feature>
<keyword evidence="1" id="KW-0472">Membrane</keyword>
<dbReference type="STRING" id="1838286.Verru16b_01525"/>
<evidence type="ECO:0008006" key="4">
    <source>
        <dbReference type="Google" id="ProtNLM"/>
    </source>
</evidence>
<dbReference type="EMBL" id="CP016094">
    <property type="protein sequence ID" value="AOS44463.1"/>
    <property type="molecule type" value="Genomic_DNA"/>
</dbReference>
<keyword evidence="1" id="KW-0812">Transmembrane</keyword>
<sequence length="256" mass="27327">MCILVTFRGHKSSAGTALRLSKGPALLATRYSLPTTSRAFTLVELLIGASLSAAVLAAVLSSYIYLGRSLGRLANQQALETQARRALGTFTQDVQQATALVTQSTTPIFPAAHRLVLTMPTGTGTANTVTYYYNSDLTDSVVVAVNGINVTMPAASLTRCVYNPTSNTLTSTLILLRSLTDGDADEADNDLRFRYYDASGNEYETATLTAGSYLPGIKLVSLEFAARLGVAASNTQTPVQRESSSRVALRNRAFLQ</sequence>
<dbReference type="KEGG" id="obg:Verru16b_01525"/>
<proteinExistence type="predicted"/>
<evidence type="ECO:0000313" key="2">
    <source>
        <dbReference type="EMBL" id="AOS44463.1"/>
    </source>
</evidence>
<dbReference type="AlphaFoldDB" id="A0A1D8AUA7"/>
<dbReference type="Proteomes" id="UP000095228">
    <property type="component" value="Chromosome"/>
</dbReference>
<keyword evidence="1" id="KW-1133">Transmembrane helix</keyword>
<reference evidence="2 3" key="1">
    <citation type="submission" date="2016-06" db="EMBL/GenBank/DDBJ databases">
        <title>Three novel species with peptidoglycan cell walls form the new genus Lacunisphaera gen. nov. in the family Opitutaceae of the verrucomicrobial subdivision 4.</title>
        <authorList>
            <person name="Rast P."/>
            <person name="Gloeckner I."/>
            <person name="Jogler M."/>
            <person name="Boedeker C."/>
            <person name="Jeske O."/>
            <person name="Wiegand S."/>
            <person name="Reinhardt R."/>
            <person name="Schumann P."/>
            <person name="Rohde M."/>
            <person name="Spring S."/>
            <person name="Gloeckner F.O."/>
            <person name="Jogler C."/>
        </authorList>
    </citation>
    <scope>NUCLEOTIDE SEQUENCE [LARGE SCALE GENOMIC DNA]</scope>
    <source>
        <strain evidence="2 3">IG16b</strain>
    </source>
</reference>
<evidence type="ECO:0000256" key="1">
    <source>
        <dbReference type="SAM" id="Phobius"/>
    </source>
</evidence>
<name>A0A1D8AUA7_9BACT</name>
<organism evidence="2 3">
    <name type="scientific">Lacunisphaera limnophila</name>
    <dbReference type="NCBI Taxonomy" id="1838286"/>
    <lineage>
        <taxon>Bacteria</taxon>
        <taxon>Pseudomonadati</taxon>
        <taxon>Verrucomicrobiota</taxon>
        <taxon>Opitutia</taxon>
        <taxon>Opitutales</taxon>
        <taxon>Opitutaceae</taxon>
        <taxon>Lacunisphaera</taxon>
    </lineage>
</organism>
<accession>A0A1D8AUA7</accession>
<keyword evidence="3" id="KW-1185">Reference proteome</keyword>
<protein>
    <recommendedName>
        <fullName evidence="4">Pseudopilin GspJ</fullName>
    </recommendedName>
</protein>
<gene>
    <name evidence="2" type="ORF">Verru16b_01525</name>
</gene>
<evidence type="ECO:0000313" key="3">
    <source>
        <dbReference type="Proteomes" id="UP000095228"/>
    </source>
</evidence>